<organism evidence="1 2">
    <name type="scientific">Candidatus Kerfeldbacteria bacterium CG08_land_8_20_14_0_20_40_16</name>
    <dbReference type="NCBI Taxonomy" id="2014244"/>
    <lineage>
        <taxon>Bacteria</taxon>
        <taxon>Candidatus Kerfeldiibacteriota</taxon>
    </lineage>
</organism>
<gene>
    <name evidence="1" type="ORF">COT24_05060</name>
</gene>
<reference evidence="1 2" key="1">
    <citation type="submission" date="2017-09" db="EMBL/GenBank/DDBJ databases">
        <title>Depth-based differentiation of microbial function through sediment-hosted aquifers and enrichment of novel symbionts in the deep terrestrial subsurface.</title>
        <authorList>
            <person name="Probst A.J."/>
            <person name="Ladd B."/>
            <person name="Jarett J.K."/>
            <person name="Geller-Mcgrath D.E."/>
            <person name="Sieber C.M."/>
            <person name="Emerson J.B."/>
            <person name="Anantharaman K."/>
            <person name="Thomas B.C."/>
            <person name="Malmstrom R."/>
            <person name="Stieglmeier M."/>
            <person name="Klingl A."/>
            <person name="Woyke T."/>
            <person name="Ryan C.M."/>
            <person name="Banfield J.F."/>
        </authorList>
    </citation>
    <scope>NUCLEOTIDE SEQUENCE [LARGE SCALE GENOMIC DNA]</scope>
    <source>
        <strain evidence="1">CG08_land_8_20_14_0_20_40_16</strain>
    </source>
</reference>
<evidence type="ECO:0008006" key="3">
    <source>
        <dbReference type="Google" id="ProtNLM"/>
    </source>
</evidence>
<comment type="caution">
    <text evidence="1">The sequence shown here is derived from an EMBL/GenBank/DDBJ whole genome shotgun (WGS) entry which is preliminary data.</text>
</comment>
<protein>
    <recommendedName>
        <fullName evidence="3">DUF2188 domain-containing protein</fullName>
    </recommendedName>
</protein>
<name>A0A2H0YUJ3_9BACT</name>
<sequence length="84" mass="9299">MTKVCGRVYQLAKGGWRFGGEILTSGTENTKYNEFASPEKYDTKESAETAMISYCAINGYQLIEHKQESSLPTEKNLKSSKGAP</sequence>
<evidence type="ECO:0000313" key="1">
    <source>
        <dbReference type="EMBL" id="PIS42157.1"/>
    </source>
</evidence>
<proteinExistence type="predicted"/>
<dbReference type="Proteomes" id="UP000231542">
    <property type="component" value="Unassembled WGS sequence"/>
</dbReference>
<accession>A0A2H0YUJ3</accession>
<dbReference type="EMBL" id="PEXU01000056">
    <property type="protein sequence ID" value="PIS42157.1"/>
    <property type="molecule type" value="Genomic_DNA"/>
</dbReference>
<dbReference type="AlphaFoldDB" id="A0A2H0YUJ3"/>
<evidence type="ECO:0000313" key="2">
    <source>
        <dbReference type="Proteomes" id="UP000231542"/>
    </source>
</evidence>